<feature type="compositionally biased region" description="Basic and acidic residues" evidence="1">
    <location>
        <begin position="369"/>
        <end position="380"/>
    </location>
</feature>
<dbReference type="AlphaFoldDB" id="A0AAE8MRF9"/>
<dbReference type="Proteomes" id="UP001187682">
    <property type="component" value="Unassembled WGS sequence"/>
</dbReference>
<keyword evidence="3" id="KW-1185">Reference proteome</keyword>
<dbReference type="Gene3D" id="3.10.450.50">
    <property type="match status" value="1"/>
</dbReference>
<feature type="compositionally biased region" description="Basic and acidic residues" evidence="1">
    <location>
        <begin position="431"/>
        <end position="443"/>
    </location>
</feature>
<gene>
    <name evidence="2" type="ORF">DNG_00523</name>
</gene>
<evidence type="ECO:0000256" key="1">
    <source>
        <dbReference type="SAM" id="MobiDB-lite"/>
    </source>
</evidence>
<protein>
    <recommendedName>
        <fullName evidence="4">Ntf2-like protein</fullName>
    </recommendedName>
</protein>
<feature type="region of interest" description="Disordered" evidence="1">
    <location>
        <begin position="202"/>
        <end position="464"/>
    </location>
</feature>
<reference evidence="2" key="1">
    <citation type="submission" date="2018-03" db="EMBL/GenBank/DDBJ databases">
        <authorList>
            <person name="Guldener U."/>
        </authorList>
    </citation>
    <scope>NUCLEOTIDE SEQUENCE</scope>
</reference>
<proteinExistence type="predicted"/>
<comment type="caution">
    <text evidence="2">The sequence shown here is derived from an EMBL/GenBank/DDBJ whole genome shotgun (WGS) entry which is preliminary data.</text>
</comment>
<dbReference type="SUPFAM" id="SSF54427">
    <property type="entry name" value="NTF2-like"/>
    <property type="match status" value="1"/>
</dbReference>
<name>A0AAE8MRF9_9PEZI</name>
<organism evidence="2 3">
    <name type="scientific">Cephalotrichum gorgonifer</name>
    <dbReference type="NCBI Taxonomy" id="2041049"/>
    <lineage>
        <taxon>Eukaryota</taxon>
        <taxon>Fungi</taxon>
        <taxon>Dikarya</taxon>
        <taxon>Ascomycota</taxon>
        <taxon>Pezizomycotina</taxon>
        <taxon>Sordariomycetes</taxon>
        <taxon>Hypocreomycetidae</taxon>
        <taxon>Microascales</taxon>
        <taxon>Microascaceae</taxon>
        <taxon>Cephalotrichum</taxon>
    </lineage>
</organism>
<sequence length="536" mass="58809">MASTYKQFLASPNSSLLAGNATLHYITTTTAIRGSTEILKHFNTVRNQLKLSTGEVLDAIEGENALAYQVKTSLKFITSGGPYLPGLDDNFLAEREVHLPVLHIVSFDNEGKIVQIRQSWDQGALLKQVDVIGKSGRNWPIRDSNEQIRAISTCSKAPEVIDVGPAAASNNRARGNSNNAMRDPHASLELFAPREEVDKVQTRVVSPYAGTRPRERSISQILGNESDNEDESSGRSQSPSKAIAPKGGSHKHYKPSRLFEGDEEDEEEESSGRGRSRPIAPKIGAGKNYQPSRLFDAQDGTPEDDSPVNKAKVDRFVRPHPTKFNHFDFADQHEPVAPPPRSRSRSKHDSSWSFDDFVTPQKALPTRALRQDRDVRHWDPETDSASDVPFKPAVKPLRRAEAQFEFDDSGSAQSGPRRGGADTLGNITNLSDRRKDFDSHWDMTDEPEGDVTPQPRKVGDDRKKAVKMMEANWAATDESPRQSSNARIAIAGDGMGSRKVATSGSGKGAHGGIHIAGDGMGGKKGTTRSWIYPDED</sequence>
<evidence type="ECO:0000313" key="3">
    <source>
        <dbReference type="Proteomes" id="UP001187682"/>
    </source>
</evidence>
<dbReference type="InterPro" id="IPR032710">
    <property type="entry name" value="NTF2-like_dom_sf"/>
</dbReference>
<accession>A0AAE8MRF9</accession>
<feature type="compositionally biased region" description="Basic and acidic residues" evidence="1">
    <location>
        <begin position="325"/>
        <end position="334"/>
    </location>
</feature>
<evidence type="ECO:0000313" key="2">
    <source>
        <dbReference type="EMBL" id="SPN97007.1"/>
    </source>
</evidence>
<feature type="region of interest" description="Disordered" evidence="1">
    <location>
        <begin position="492"/>
        <end position="536"/>
    </location>
</feature>
<evidence type="ECO:0008006" key="4">
    <source>
        <dbReference type="Google" id="ProtNLM"/>
    </source>
</evidence>
<dbReference type="EMBL" id="ONZQ02000001">
    <property type="protein sequence ID" value="SPN97007.1"/>
    <property type="molecule type" value="Genomic_DNA"/>
</dbReference>